<proteinExistence type="inferred from homology"/>
<dbReference type="GO" id="GO:0003993">
    <property type="term" value="F:acid phosphatase activity"/>
    <property type="evidence" value="ECO:0007669"/>
    <property type="project" value="UniProtKB-EC"/>
</dbReference>
<dbReference type="STRING" id="27835.A0A0N4YDM7"/>
<dbReference type="SUPFAM" id="SSF53254">
    <property type="entry name" value="Phosphoglycerate mutase-like"/>
    <property type="match status" value="1"/>
</dbReference>
<dbReference type="CDD" id="cd07061">
    <property type="entry name" value="HP_HAP_like"/>
    <property type="match status" value="1"/>
</dbReference>
<evidence type="ECO:0000313" key="4">
    <source>
        <dbReference type="Proteomes" id="UP000271162"/>
    </source>
</evidence>
<reference evidence="3 4" key="2">
    <citation type="submission" date="2018-11" db="EMBL/GenBank/DDBJ databases">
        <authorList>
            <consortium name="Pathogen Informatics"/>
        </authorList>
    </citation>
    <scope>NUCLEOTIDE SEQUENCE [LARGE SCALE GENOMIC DNA]</scope>
</reference>
<dbReference type="PROSITE" id="PS00616">
    <property type="entry name" value="HIS_ACID_PHOSPHAT_1"/>
    <property type="match status" value="1"/>
</dbReference>
<evidence type="ECO:0000256" key="2">
    <source>
        <dbReference type="ARBA" id="ARBA00005375"/>
    </source>
</evidence>
<dbReference type="WBParaSite" id="NBR_0001473101-mRNA-1">
    <property type="protein sequence ID" value="NBR_0001473101-mRNA-1"/>
    <property type="gene ID" value="NBR_0001473101"/>
</dbReference>
<dbReference type="OMA" id="VPCHGSR"/>
<protein>
    <submittedName>
        <fullName evidence="5">Lysosomal acid phosphatase</fullName>
    </submittedName>
</protein>
<sequence>MPEAINPPAGHSHSLITSPSPGLTEFTAFLIDKKQSFDLVSNRRPFTRIVSIPNSSMRGYSTPFLAIWACFSIGIPMAACFDPVIPTGPAIPVSARTLKPNDTLLFVHVVWRHGDRAPTMTYPTDPHQESSWPNGWGELTQLGMLQQYALGQLLRGRYITGDNPLLEKYNPKQVYIRSTDVNRTLISAYANLAGMFTSGEAGHDYPAINGWPSGWTPIPVHTLLENEDHAGNVFAPCPRADQLDDELRHSKEYSQIEQDSQEFLDFLSNKTGMKVDLKNIYLINDAHFIENLYNLTQPEWITPAVADRLRNLTLIADEYNYGISKPYVPELIRLRGGPMLRSIVDLMNHKLDCLTKSDNRDHCSWIRNLKYYAFSAHDTTVAALLSTFGDEREVIHGGLPKYTASVAVELWQLEEGPAVRILFHGAFHHKYHTITHLTKGCPKDNEFCPLTVFEKRSRQFMPVDVKKECERRPRSNRTRFHKVIWRSSRPLPRRA</sequence>
<dbReference type="Pfam" id="PF00328">
    <property type="entry name" value="His_Phos_2"/>
    <property type="match status" value="1"/>
</dbReference>
<organism evidence="5">
    <name type="scientific">Nippostrongylus brasiliensis</name>
    <name type="common">Rat hookworm</name>
    <dbReference type="NCBI Taxonomy" id="27835"/>
    <lineage>
        <taxon>Eukaryota</taxon>
        <taxon>Metazoa</taxon>
        <taxon>Ecdysozoa</taxon>
        <taxon>Nematoda</taxon>
        <taxon>Chromadorea</taxon>
        <taxon>Rhabditida</taxon>
        <taxon>Rhabditina</taxon>
        <taxon>Rhabditomorpha</taxon>
        <taxon>Strongyloidea</taxon>
        <taxon>Heligmosomidae</taxon>
        <taxon>Nippostrongylus</taxon>
    </lineage>
</organism>
<comment type="similarity">
    <text evidence="2">Belongs to the histidine acid phosphatase family.</text>
</comment>
<name>A0A0N4YDM7_NIPBR</name>
<dbReference type="InterPro" id="IPR029033">
    <property type="entry name" value="His_PPase_superfam"/>
</dbReference>
<dbReference type="InterPro" id="IPR000560">
    <property type="entry name" value="His_Pase_clade-2"/>
</dbReference>
<accession>A0A0N4YDM7</accession>
<evidence type="ECO:0000313" key="5">
    <source>
        <dbReference type="WBParaSite" id="NBR_0001473101-mRNA-1"/>
    </source>
</evidence>
<keyword evidence="4" id="KW-1185">Reference proteome</keyword>
<comment type="catalytic activity">
    <reaction evidence="1">
        <text>a phosphate monoester + H2O = an alcohol + phosphate</text>
        <dbReference type="Rhea" id="RHEA:15017"/>
        <dbReference type="ChEBI" id="CHEBI:15377"/>
        <dbReference type="ChEBI" id="CHEBI:30879"/>
        <dbReference type="ChEBI" id="CHEBI:43474"/>
        <dbReference type="ChEBI" id="CHEBI:67140"/>
        <dbReference type="EC" id="3.1.3.2"/>
    </reaction>
</comment>
<dbReference type="PANTHER" id="PTHR11567:SF198">
    <property type="entry name" value="HISTIDINE ACID PHOSPHATASE"/>
    <property type="match status" value="1"/>
</dbReference>
<dbReference type="InterPro" id="IPR033379">
    <property type="entry name" value="Acid_Pase_AS"/>
</dbReference>
<dbReference type="PANTHER" id="PTHR11567">
    <property type="entry name" value="ACID PHOSPHATASE-RELATED"/>
    <property type="match status" value="1"/>
</dbReference>
<dbReference type="Gene3D" id="3.40.50.1240">
    <property type="entry name" value="Phosphoglycerate mutase-like"/>
    <property type="match status" value="1"/>
</dbReference>
<dbReference type="Proteomes" id="UP000271162">
    <property type="component" value="Unassembled WGS sequence"/>
</dbReference>
<evidence type="ECO:0000313" key="3">
    <source>
        <dbReference type="EMBL" id="VDL78321.1"/>
    </source>
</evidence>
<dbReference type="InterPro" id="IPR050645">
    <property type="entry name" value="Histidine_acid_phosphatase"/>
</dbReference>
<gene>
    <name evidence="3" type="ORF">NBR_LOCUS14732</name>
</gene>
<reference evidence="5" key="1">
    <citation type="submission" date="2017-02" db="UniProtKB">
        <authorList>
            <consortium name="WormBaseParasite"/>
        </authorList>
    </citation>
    <scope>IDENTIFICATION</scope>
</reference>
<dbReference type="EMBL" id="UYSL01021468">
    <property type="protein sequence ID" value="VDL78321.1"/>
    <property type="molecule type" value="Genomic_DNA"/>
</dbReference>
<evidence type="ECO:0000256" key="1">
    <source>
        <dbReference type="ARBA" id="ARBA00000032"/>
    </source>
</evidence>
<dbReference type="AlphaFoldDB" id="A0A0N4YDM7"/>